<dbReference type="Pfam" id="PF01713">
    <property type="entry name" value="Smr"/>
    <property type="match status" value="1"/>
</dbReference>
<dbReference type="STRING" id="403673.A0A177WD23"/>
<dbReference type="VEuPathDB" id="FungiDB:BDEG_21976"/>
<reference evidence="3 4" key="2">
    <citation type="submission" date="2016-05" db="EMBL/GenBank/DDBJ databases">
        <title>Lineage-specific infection strategies underlie the spectrum of fungal disease in amphibians.</title>
        <authorList>
            <person name="Cuomo C.A."/>
            <person name="Farrer R.A."/>
            <person name="James T."/>
            <person name="Longcore J."/>
            <person name="Birren B."/>
        </authorList>
    </citation>
    <scope>NUCLEOTIDE SEQUENCE [LARGE SCALE GENOMIC DNA]</scope>
    <source>
        <strain evidence="3 4">JEL423</strain>
    </source>
</reference>
<protein>
    <recommendedName>
        <fullName evidence="2">Smr domain-containing protein</fullName>
    </recommendedName>
</protein>
<dbReference type="Pfam" id="PF08590">
    <property type="entry name" value="DUF1771"/>
    <property type="match status" value="1"/>
</dbReference>
<sequence length="283" mass="30813">MSSGNKNEAVACCTSIVGLLASLFFGKSNTNDQSTELQPQQPVVVQQPPATTWQKPPQHQYDQQLPSQPHYDQQVPVKPNHPVSVPHSPPSQQHHVDDAALIQEAESLRDQAHKMANDRAKFYDASQAAWNSGNKADAKEQSDKAKQYGAKVDQLNAQASALFFKAKNAGRGLGEIDLHGQFVREAVRLTDERILQCRQQANGQERVTDLVVIVGKGLHSVGGVAKIKPAIVELMQKHGISATMDTPNAGCITVHLENNDGQRGLPGQSNDDPTQVVDKCKIQ</sequence>
<dbReference type="SMART" id="SM00463">
    <property type="entry name" value="SMR"/>
    <property type="match status" value="1"/>
</dbReference>
<feature type="region of interest" description="Disordered" evidence="1">
    <location>
        <begin position="31"/>
        <end position="96"/>
    </location>
</feature>
<dbReference type="OrthoDB" id="3231855at2759"/>
<evidence type="ECO:0000313" key="4">
    <source>
        <dbReference type="Proteomes" id="UP000077115"/>
    </source>
</evidence>
<dbReference type="InterPro" id="IPR002625">
    <property type="entry name" value="Smr_dom"/>
</dbReference>
<dbReference type="PANTHER" id="PTHR47417">
    <property type="entry name" value="SMR DOMAIN-CONTAINING PROTEIN YPL199C"/>
    <property type="match status" value="1"/>
</dbReference>
<name>A0A177WD23_BATDL</name>
<feature type="compositionally biased region" description="Polar residues" evidence="1">
    <location>
        <begin position="50"/>
        <end position="71"/>
    </location>
</feature>
<dbReference type="SUPFAM" id="SSF160443">
    <property type="entry name" value="SMR domain-like"/>
    <property type="match status" value="1"/>
</dbReference>
<evidence type="ECO:0000313" key="3">
    <source>
        <dbReference type="EMBL" id="OAJ38007.1"/>
    </source>
</evidence>
<organism evidence="3 4">
    <name type="scientific">Batrachochytrium dendrobatidis (strain JEL423)</name>
    <dbReference type="NCBI Taxonomy" id="403673"/>
    <lineage>
        <taxon>Eukaryota</taxon>
        <taxon>Fungi</taxon>
        <taxon>Fungi incertae sedis</taxon>
        <taxon>Chytridiomycota</taxon>
        <taxon>Chytridiomycota incertae sedis</taxon>
        <taxon>Chytridiomycetes</taxon>
        <taxon>Rhizophydiales</taxon>
        <taxon>Rhizophydiales incertae sedis</taxon>
        <taxon>Batrachochytrium</taxon>
    </lineage>
</organism>
<proteinExistence type="predicted"/>
<dbReference type="eggNOG" id="KOG2401">
    <property type="taxonomic scope" value="Eukaryota"/>
</dbReference>
<accession>A0A177WD23</accession>
<dbReference type="SMART" id="SM01162">
    <property type="entry name" value="DUF1771"/>
    <property type="match status" value="1"/>
</dbReference>
<feature type="domain" description="Smr" evidence="2">
    <location>
        <begin position="176"/>
        <end position="257"/>
    </location>
</feature>
<feature type="compositionally biased region" description="Low complexity" evidence="1">
    <location>
        <begin position="75"/>
        <end position="93"/>
    </location>
</feature>
<dbReference type="EMBL" id="DS022301">
    <property type="protein sequence ID" value="OAJ38007.1"/>
    <property type="molecule type" value="Genomic_DNA"/>
</dbReference>
<evidence type="ECO:0000256" key="1">
    <source>
        <dbReference type="SAM" id="MobiDB-lite"/>
    </source>
</evidence>
<reference evidence="3 4" key="1">
    <citation type="submission" date="2006-10" db="EMBL/GenBank/DDBJ databases">
        <title>The Genome Sequence of Batrachochytrium dendrobatidis JEL423.</title>
        <authorList>
            <consortium name="The Broad Institute Genome Sequencing Platform"/>
            <person name="Birren B."/>
            <person name="Lander E."/>
            <person name="Galagan J."/>
            <person name="Cuomo C."/>
            <person name="Devon K."/>
            <person name="Jaffe D."/>
            <person name="Butler J."/>
            <person name="Alvarez P."/>
            <person name="Gnerre S."/>
            <person name="Grabherr M."/>
            <person name="Kleber M."/>
            <person name="Mauceli E."/>
            <person name="Brockman W."/>
            <person name="Young S."/>
            <person name="LaButti K."/>
            <person name="Sykes S."/>
            <person name="DeCaprio D."/>
            <person name="Crawford M."/>
            <person name="Koehrsen M."/>
            <person name="Engels R."/>
            <person name="Montgomery P."/>
            <person name="Pearson M."/>
            <person name="Howarth C."/>
            <person name="Larson L."/>
            <person name="White J."/>
            <person name="O'Leary S."/>
            <person name="Kodira C."/>
            <person name="Zeng Q."/>
            <person name="Yandava C."/>
            <person name="Alvarado L."/>
            <person name="Longcore J."/>
            <person name="James T."/>
        </authorList>
    </citation>
    <scope>NUCLEOTIDE SEQUENCE [LARGE SCALE GENOMIC DNA]</scope>
    <source>
        <strain evidence="3 4">JEL423</strain>
    </source>
</reference>
<evidence type="ECO:0000259" key="2">
    <source>
        <dbReference type="PROSITE" id="PS50828"/>
    </source>
</evidence>
<feature type="compositionally biased region" description="Low complexity" evidence="1">
    <location>
        <begin position="38"/>
        <end position="49"/>
    </location>
</feature>
<dbReference type="Proteomes" id="UP000077115">
    <property type="component" value="Unassembled WGS sequence"/>
</dbReference>
<dbReference type="InterPro" id="IPR036063">
    <property type="entry name" value="Smr_dom_sf"/>
</dbReference>
<dbReference type="AlphaFoldDB" id="A0A177WD23"/>
<dbReference type="PROSITE" id="PS50828">
    <property type="entry name" value="SMR"/>
    <property type="match status" value="1"/>
</dbReference>
<dbReference type="PANTHER" id="PTHR47417:SF1">
    <property type="entry name" value="SMR DOMAIN-CONTAINING PROTEIN YPL199C"/>
    <property type="match status" value="1"/>
</dbReference>
<dbReference type="InterPro" id="IPR053020">
    <property type="entry name" value="Smr_domain_protein"/>
</dbReference>
<gene>
    <name evidence="3" type="ORF">BDEG_21976</name>
</gene>
<dbReference type="InterPro" id="IPR013899">
    <property type="entry name" value="DUF1771"/>
</dbReference>
<dbReference type="Gene3D" id="3.30.1370.110">
    <property type="match status" value="1"/>
</dbReference>